<dbReference type="Pfam" id="PF00994">
    <property type="entry name" value="MoCF_biosynth"/>
    <property type="match status" value="1"/>
</dbReference>
<dbReference type="InterPro" id="IPR036135">
    <property type="entry name" value="MoeA_linker/N_sf"/>
</dbReference>
<evidence type="ECO:0000259" key="11">
    <source>
        <dbReference type="SMART" id="SM00852"/>
    </source>
</evidence>
<evidence type="ECO:0000256" key="10">
    <source>
        <dbReference type="SAM" id="MobiDB-lite"/>
    </source>
</evidence>
<comment type="similarity">
    <text evidence="2">In the N-terminal section; belongs to the MoaB/Mog family.</text>
</comment>
<feature type="region of interest" description="Disordered" evidence="10">
    <location>
        <begin position="176"/>
        <end position="230"/>
    </location>
</feature>
<evidence type="ECO:0000256" key="1">
    <source>
        <dbReference type="ARBA" id="ARBA00001946"/>
    </source>
</evidence>
<dbReference type="Pfam" id="PF03453">
    <property type="entry name" value="MoeA_N"/>
    <property type="match status" value="1"/>
</dbReference>
<evidence type="ECO:0000256" key="8">
    <source>
        <dbReference type="ARBA" id="ARBA00023150"/>
    </source>
</evidence>
<keyword evidence="4 9" id="KW-0500">Molybdenum</keyword>
<evidence type="ECO:0000313" key="13">
    <source>
        <dbReference type="Proteomes" id="UP000770661"/>
    </source>
</evidence>
<dbReference type="NCBIfam" id="TIGR00177">
    <property type="entry name" value="molyb_syn"/>
    <property type="match status" value="1"/>
</dbReference>
<name>A0A8J4Y9Q6_CHIOP</name>
<dbReference type="Gene3D" id="3.40.980.10">
    <property type="entry name" value="MoaB/Mog-like domain"/>
    <property type="match status" value="1"/>
</dbReference>
<protein>
    <submittedName>
        <fullName evidence="12">Gephyrin</fullName>
    </submittedName>
</protein>
<dbReference type="GO" id="GO:0061599">
    <property type="term" value="F:molybdopterin molybdotransferase activity"/>
    <property type="evidence" value="ECO:0007669"/>
    <property type="project" value="UniProtKB-UniRule"/>
</dbReference>
<evidence type="ECO:0000256" key="3">
    <source>
        <dbReference type="ARBA" id="ARBA00008339"/>
    </source>
</evidence>
<comment type="function">
    <text evidence="9">Catalyzes two steps in the biosynthesis of the molybdenum cofactor. In the first step, molybdopterin is adenylated. Subsequently, molybdate is inserted into adenylated molybdopterin and AMP is released.</text>
</comment>
<comment type="cofactor">
    <cofactor evidence="1 9">
        <name>Mg(2+)</name>
        <dbReference type="ChEBI" id="CHEBI:18420"/>
    </cofactor>
</comment>
<dbReference type="GO" id="GO:0005829">
    <property type="term" value="C:cytosol"/>
    <property type="evidence" value="ECO:0007669"/>
    <property type="project" value="TreeGrafter"/>
</dbReference>
<keyword evidence="5 9" id="KW-0808">Transferase</keyword>
<dbReference type="CDD" id="cd00886">
    <property type="entry name" value="MogA_MoaB"/>
    <property type="match status" value="1"/>
</dbReference>
<dbReference type="InterPro" id="IPR036425">
    <property type="entry name" value="MoaB/Mog-like_dom_sf"/>
</dbReference>
<evidence type="ECO:0000256" key="5">
    <source>
        <dbReference type="ARBA" id="ARBA00022679"/>
    </source>
</evidence>
<dbReference type="GO" id="GO:0005524">
    <property type="term" value="F:ATP binding"/>
    <property type="evidence" value="ECO:0007669"/>
    <property type="project" value="UniProtKB-UniRule"/>
</dbReference>
<comment type="caution">
    <text evidence="12">The sequence shown here is derived from an EMBL/GenBank/DDBJ whole genome shotgun (WGS) entry which is preliminary data.</text>
</comment>
<organism evidence="12 13">
    <name type="scientific">Chionoecetes opilio</name>
    <name type="common">Atlantic snow crab</name>
    <name type="synonym">Cancer opilio</name>
    <dbReference type="NCBI Taxonomy" id="41210"/>
    <lineage>
        <taxon>Eukaryota</taxon>
        <taxon>Metazoa</taxon>
        <taxon>Ecdysozoa</taxon>
        <taxon>Arthropoda</taxon>
        <taxon>Crustacea</taxon>
        <taxon>Multicrustacea</taxon>
        <taxon>Malacostraca</taxon>
        <taxon>Eumalacostraca</taxon>
        <taxon>Eucarida</taxon>
        <taxon>Decapoda</taxon>
        <taxon>Pleocyemata</taxon>
        <taxon>Brachyura</taxon>
        <taxon>Eubrachyura</taxon>
        <taxon>Majoidea</taxon>
        <taxon>Majidae</taxon>
        <taxon>Chionoecetes</taxon>
    </lineage>
</organism>
<dbReference type="GO" id="GO:0006777">
    <property type="term" value="P:Mo-molybdopterin cofactor biosynthetic process"/>
    <property type="evidence" value="ECO:0007669"/>
    <property type="project" value="UniProtKB-UniRule"/>
</dbReference>
<evidence type="ECO:0000256" key="4">
    <source>
        <dbReference type="ARBA" id="ARBA00022505"/>
    </source>
</evidence>
<dbReference type="PROSITE" id="PS01078">
    <property type="entry name" value="MOCF_BIOSYNTHESIS_1"/>
    <property type="match status" value="1"/>
</dbReference>
<dbReference type="FunFam" id="3.40.980.10:FF:000002">
    <property type="entry name" value="Molybdopterin molybdenumtransferase"/>
    <property type="match status" value="1"/>
</dbReference>
<dbReference type="GO" id="GO:0046872">
    <property type="term" value="F:metal ion binding"/>
    <property type="evidence" value="ECO:0007669"/>
    <property type="project" value="UniProtKB-UniRule"/>
</dbReference>
<evidence type="ECO:0000256" key="6">
    <source>
        <dbReference type="ARBA" id="ARBA00022723"/>
    </source>
</evidence>
<proteinExistence type="inferred from homology"/>
<comment type="pathway">
    <text evidence="9">Cofactor biosynthesis; molybdopterin biosynthesis.</text>
</comment>
<dbReference type="GO" id="GO:0061598">
    <property type="term" value="F:molybdopterin adenylyltransferase activity"/>
    <property type="evidence" value="ECO:0007669"/>
    <property type="project" value="UniProtKB-UniRule"/>
</dbReference>
<feature type="domain" description="MoaB/Mog" evidence="11">
    <location>
        <begin position="8"/>
        <end position="154"/>
    </location>
</feature>
<dbReference type="PANTHER" id="PTHR10192:SF5">
    <property type="entry name" value="GEPHYRIN"/>
    <property type="match status" value="1"/>
</dbReference>
<comment type="catalytic activity">
    <reaction evidence="9">
        <text>molybdopterin + ATP + H(+) = adenylyl-molybdopterin + diphosphate</text>
        <dbReference type="Rhea" id="RHEA:31331"/>
        <dbReference type="ChEBI" id="CHEBI:15378"/>
        <dbReference type="ChEBI" id="CHEBI:30616"/>
        <dbReference type="ChEBI" id="CHEBI:33019"/>
        <dbReference type="ChEBI" id="CHEBI:58698"/>
        <dbReference type="ChEBI" id="CHEBI:62727"/>
    </reaction>
</comment>
<dbReference type="AlphaFoldDB" id="A0A8J4Y9Q6"/>
<dbReference type="SUPFAM" id="SSF63882">
    <property type="entry name" value="MoeA N-terminal region -like"/>
    <property type="match status" value="1"/>
</dbReference>
<dbReference type="UniPathway" id="UPA00344"/>
<accession>A0A8J4Y9Q6</accession>
<keyword evidence="8 9" id="KW-0501">Molybdenum cofactor biosynthesis</keyword>
<dbReference type="InterPro" id="IPR001453">
    <property type="entry name" value="MoaB/Mog_dom"/>
</dbReference>
<dbReference type="Proteomes" id="UP000770661">
    <property type="component" value="Unassembled WGS sequence"/>
</dbReference>
<comment type="catalytic activity">
    <reaction evidence="9">
        <text>adenylyl-molybdopterin + molybdate = Mo-molybdopterin + AMP + H(+)</text>
        <dbReference type="Rhea" id="RHEA:35047"/>
        <dbReference type="ChEBI" id="CHEBI:15378"/>
        <dbReference type="ChEBI" id="CHEBI:36264"/>
        <dbReference type="ChEBI" id="CHEBI:62727"/>
        <dbReference type="ChEBI" id="CHEBI:71302"/>
        <dbReference type="ChEBI" id="CHEBI:456215"/>
    </reaction>
</comment>
<evidence type="ECO:0000313" key="12">
    <source>
        <dbReference type="EMBL" id="KAG0723267.1"/>
    </source>
</evidence>
<evidence type="ECO:0000256" key="9">
    <source>
        <dbReference type="RuleBase" id="RU365090"/>
    </source>
</evidence>
<keyword evidence="7 9" id="KW-0460">Magnesium</keyword>
<dbReference type="InterPro" id="IPR005110">
    <property type="entry name" value="MoeA_linker/N"/>
</dbReference>
<dbReference type="EMBL" id="JACEEZ010008480">
    <property type="protein sequence ID" value="KAG0723267.1"/>
    <property type="molecule type" value="Genomic_DNA"/>
</dbReference>
<comment type="similarity">
    <text evidence="9">Belongs to the MoeA family.</text>
</comment>
<dbReference type="OrthoDB" id="4349954at2759"/>
<reference evidence="12" key="1">
    <citation type="submission" date="2020-07" db="EMBL/GenBank/DDBJ databases">
        <title>The High-quality genome of the commercially important snow crab, Chionoecetes opilio.</title>
        <authorList>
            <person name="Jeong J.-H."/>
            <person name="Ryu S."/>
        </authorList>
    </citation>
    <scope>NUCLEOTIDE SEQUENCE</scope>
    <source>
        <strain evidence="12">MADBK_172401_WGS</strain>
        <tissue evidence="12">Digestive gland</tissue>
    </source>
</reference>
<dbReference type="SUPFAM" id="SSF53218">
    <property type="entry name" value="Molybdenum cofactor biosynthesis proteins"/>
    <property type="match status" value="1"/>
</dbReference>
<keyword evidence="13" id="KW-1185">Reference proteome</keyword>
<keyword evidence="6 9" id="KW-0479">Metal-binding</keyword>
<feature type="compositionally biased region" description="Basic residues" evidence="10">
    <location>
        <begin position="185"/>
        <end position="206"/>
    </location>
</feature>
<dbReference type="InterPro" id="IPR008284">
    <property type="entry name" value="MoCF_biosynth_CS"/>
</dbReference>
<evidence type="ECO:0000256" key="2">
    <source>
        <dbReference type="ARBA" id="ARBA00007589"/>
    </source>
</evidence>
<feature type="compositionally biased region" description="Basic and acidic residues" evidence="10">
    <location>
        <begin position="207"/>
        <end position="219"/>
    </location>
</feature>
<dbReference type="SMART" id="SM00852">
    <property type="entry name" value="MoCF_biosynth"/>
    <property type="match status" value="1"/>
</dbReference>
<dbReference type="InterPro" id="IPR038987">
    <property type="entry name" value="MoeA-like"/>
</dbReference>
<sequence length="372" mass="40207">MPQVIKVGVLTVSDRCSRGEAQDGSGANLKVLVDAGTLFKGKVCKYACVPDELLTIKDKLLEWCEEEVHLILTTGGTGLGPRDVTPEAVKKVIERETPGLTACMLTESLKVTALAMLSRPVCGVRGRTLIATLPGSRKGSEECLRFISPGIPHAVSLIMEWKEEVEATHTVLQSEGVKSGSTEGHHHHHLQHCGHHHHHHHHHQHHRQESDESKADVSHVSRRPRKSPYPMIPVSEAVETVLSQAELCMKEYIATKNALGLVLAEDIHAKDPLPPFPASIKDGYAVLASDGAGTRVVKGDSTAGSSPGVTTVTSGVCVRVNTGAPVPPGADAVVQVRWSSLRSMFLLFLSLAWAVSSDFEPHESAYMTFIRV</sequence>
<evidence type="ECO:0000256" key="7">
    <source>
        <dbReference type="ARBA" id="ARBA00022842"/>
    </source>
</evidence>
<dbReference type="Gene3D" id="3.90.105.10">
    <property type="entry name" value="Molybdopterin biosynthesis moea protein, domain 2"/>
    <property type="match status" value="1"/>
</dbReference>
<dbReference type="Gene3D" id="2.170.190.11">
    <property type="entry name" value="Molybdopterin biosynthesis moea protein, domain 3"/>
    <property type="match status" value="1"/>
</dbReference>
<dbReference type="PANTHER" id="PTHR10192">
    <property type="entry name" value="MOLYBDOPTERIN BIOSYNTHESIS PROTEIN"/>
    <property type="match status" value="1"/>
</dbReference>
<comment type="similarity">
    <text evidence="3">In the C-terminal section; belongs to the MoeA family.</text>
</comment>
<gene>
    <name evidence="12" type="primary">GPHN</name>
    <name evidence="12" type="ORF">GWK47_042990</name>
</gene>